<dbReference type="Gene3D" id="4.10.800.20">
    <property type="match status" value="1"/>
</dbReference>
<dbReference type="Pfam" id="PF19326">
    <property type="entry name" value="AMP_deaminase"/>
    <property type="match status" value="1"/>
</dbReference>
<dbReference type="SUPFAM" id="SSF51556">
    <property type="entry name" value="Metallo-dependent hydrolases"/>
    <property type="match status" value="1"/>
</dbReference>
<dbReference type="AlphaFoldDB" id="A0A2W1BP30"/>
<proteinExistence type="inferred from homology"/>
<name>A0A2W1BP30_HELAM</name>
<dbReference type="GO" id="GO:0032264">
    <property type="term" value="P:IMP salvage"/>
    <property type="evidence" value="ECO:0007669"/>
    <property type="project" value="InterPro"/>
</dbReference>
<reference evidence="11 12" key="1">
    <citation type="journal article" date="2017" name="BMC Biol.">
        <title>Genomic innovations, transcriptional plasticity and gene loss underlying the evolution and divergence of two highly polyphagous and invasive Helicoverpa pest species.</title>
        <authorList>
            <person name="Pearce S.L."/>
            <person name="Clarke D.F."/>
            <person name="East P.D."/>
            <person name="Elfekih S."/>
            <person name="Gordon K.H."/>
            <person name="Jermiin L.S."/>
            <person name="McGaughran A."/>
            <person name="Oakeshott J.G."/>
            <person name="Papanikolaou A."/>
            <person name="Perera O.P."/>
            <person name="Rane R.V."/>
            <person name="Richards S."/>
            <person name="Tay W.T."/>
            <person name="Walsh T.K."/>
            <person name="Anderson A."/>
            <person name="Anderson C.J."/>
            <person name="Asgari S."/>
            <person name="Board P.G."/>
            <person name="Bretschneider A."/>
            <person name="Campbell P.M."/>
            <person name="Chertemps T."/>
            <person name="Christeller J.T."/>
            <person name="Coppin C.W."/>
            <person name="Downes S.J."/>
            <person name="Duan G."/>
            <person name="Farnsworth C.A."/>
            <person name="Good R.T."/>
            <person name="Han L.B."/>
            <person name="Han Y.C."/>
            <person name="Hatje K."/>
            <person name="Horne I."/>
            <person name="Huang Y.P."/>
            <person name="Hughes D.S."/>
            <person name="Jacquin-Joly E."/>
            <person name="James W."/>
            <person name="Jhangiani S."/>
            <person name="Kollmar M."/>
            <person name="Kuwar S.S."/>
            <person name="Li S."/>
            <person name="Liu N.Y."/>
            <person name="Maibeche M.T."/>
            <person name="Miller J.R."/>
            <person name="Montagne N."/>
            <person name="Perry T."/>
            <person name="Qu J."/>
            <person name="Song S.V."/>
            <person name="Sutton G.G."/>
            <person name="Vogel H."/>
            <person name="Walenz B.P."/>
            <person name="Xu W."/>
            <person name="Zhang H.J."/>
            <person name="Zou Z."/>
            <person name="Batterham P."/>
            <person name="Edwards O.R."/>
            <person name="Feyereisen R."/>
            <person name="Gibbs R.A."/>
            <person name="Heckel D.G."/>
            <person name="McGrath A."/>
            <person name="Robin C."/>
            <person name="Scherer S.E."/>
            <person name="Worley K.C."/>
            <person name="Wu Y.D."/>
        </authorList>
    </citation>
    <scope>NUCLEOTIDE SEQUENCE [LARGE SCALE GENOMIC DNA]</scope>
    <source>
        <strain evidence="11">Harm_GR_Male_#8</strain>
        <tissue evidence="11">Whole organism</tissue>
    </source>
</reference>
<comment type="similarity">
    <text evidence="3 9">Belongs to the metallo-dependent hydrolases superfamily. Adenosine and AMP deaminases family.</text>
</comment>
<dbReference type="Gene3D" id="3.20.20.140">
    <property type="entry name" value="Metal-dependent hydrolases"/>
    <property type="match status" value="1"/>
</dbReference>
<dbReference type="GO" id="GO:0003876">
    <property type="term" value="F:AMP deaminase activity"/>
    <property type="evidence" value="ECO:0007669"/>
    <property type="project" value="UniProtKB-EC"/>
</dbReference>
<keyword evidence="7" id="KW-0546">Nucleotide metabolism</keyword>
<dbReference type="GO" id="GO:0046033">
    <property type="term" value="P:AMP metabolic process"/>
    <property type="evidence" value="ECO:0007669"/>
    <property type="project" value="TreeGrafter"/>
</dbReference>
<dbReference type="EMBL" id="KZ149945">
    <property type="protein sequence ID" value="PZC76812.1"/>
    <property type="molecule type" value="Genomic_DNA"/>
</dbReference>
<dbReference type="PANTHER" id="PTHR11359">
    <property type="entry name" value="AMP DEAMINASE"/>
    <property type="match status" value="1"/>
</dbReference>
<dbReference type="Proteomes" id="UP000249218">
    <property type="component" value="Unassembled WGS sequence"/>
</dbReference>
<dbReference type="OrthoDB" id="1723809at2759"/>
<evidence type="ECO:0000256" key="9">
    <source>
        <dbReference type="PIRNR" id="PIRNR001251"/>
    </source>
</evidence>
<protein>
    <recommendedName>
        <fullName evidence="9">AMP deaminase</fullName>
        <ecNumber evidence="9">3.5.4.6</ecNumber>
    </recommendedName>
</protein>
<evidence type="ECO:0000313" key="12">
    <source>
        <dbReference type="Proteomes" id="UP000249218"/>
    </source>
</evidence>
<dbReference type="GO" id="GO:0046872">
    <property type="term" value="F:metal ion binding"/>
    <property type="evidence" value="ECO:0007669"/>
    <property type="project" value="UniProtKB-KW"/>
</dbReference>
<dbReference type="InterPro" id="IPR006329">
    <property type="entry name" value="AMPD"/>
</dbReference>
<evidence type="ECO:0000256" key="3">
    <source>
        <dbReference type="ARBA" id="ARBA00006676"/>
    </source>
</evidence>
<comment type="function">
    <text evidence="8">AMP deaminase plays a critical role in energy metabolism. Catalyzes the deamination of AMP to IMP and plays an important role in the purine nucleotide cycle.</text>
</comment>
<comment type="cofactor">
    <cofactor evidence="1 9">
        <name>Zn(2+)</name>
        <dbReference type="ChEBI" id="CHEBI:29105"/>
    </cofactor>
</comment>
<keyword evidence="12" id="KW-1185">Reference proteome</keyword>
<dbReference type="PIRSF" id="PIRSF001251">
    <property type="entry name" value="AMP_deaminase_met"/>
    <property type="match status" value="1"/>
</dbReference>
<dbReference type="EC" id="3.5.4.6" evidence="9"/>
<gene>
    <name evidence="11" type="primary">HaOG204129</name>
    <name evidence="11" type="ORF">B5X24_HaOG204129</name>
</gene>
<sequence length="783" mass="90856">MRRAHNARSNTQATTSKMSKMTVVTGPHKEYKKWTKSRVPGDPAGGPSVRNLKEMSRVAARDCNRTRVRAPGDSTTTGDEVRFQRVSVSGIHVTGVPLEDLIRSAQLLLQALGFRQRYMINSNQNFSPMLHTYLNSQKDRERFSNIKLDDADYSEIDAINKDSVIADRYMQLTTCSSDELVRPNTKLSEMTPQRSENRMMATGLPAKSTDALRGVTESYEELPTIAKLMELDPWACPNPPDQHYIYQWEDGVMALYRNQEDLDAMRPLPFAAIPFKQYAEDLAQMQLMICDGPLKSFCYRRLSYLSSKFNMHVLLNELHELALQKAVPHRDFYNVKKVDTHIHAASCMNQKHLLRFIKRILRSQADVVVNIREGIPMTLRTVFEEMQLDAYDLNVDILDVHADRNTFLRFDKFNSKYNPVGESSLREVFLKTDNYMNGKYFAMIIKEVMQELQESRYTFAEPRISIYCKRASEWNKLASWALKNDVHSPHVRWLVQVPRLYDIYHYKKLIKNFQEFLTNLFEPLFRVSVNPSSNPDLHKFLTHVIGFDSVDDESKPEISNIVENMKTPEMWDDEENPPYAYYLYYMYANMSVLNQLRKEQGLNTFVLRPHCGEAGPPVHLSAAFLLSENISHGLMLRKVPVLQYMYYLAQVFIAMSPLSNNSLFLRYHRNPLPEYFARGLRVTLSTDDPLQFHYTKEALMEEYSIAAQAWKLSACDMCELARNSVIMSGFPHELKQHWLGPEYLREGPDGNDITHTNVPDVRISFRHETWMDELENLFRAPKF</sequence>
<evidence type="ECO:0000256" key="6">
    <source>
        <dbReference type="ARBA" id="ARBA00022833"/>
    </source>
</evidence>
<keyword evidence="5 9" id="KW-0378">Hydrolase</keyword>
<evidence type="ECO:0000256" key="5">
    <source>
        <dbReference type="ARBA" id="ARBA00022801"/>
    </source>
</evidence>
<dbReference type="FunFam" id="3.20.20.140:FF:000035">
    <property type="entry name" value="Probable amp deaminase"/>
    <property type="match status" value="1"/>
</dbReference>
<evidence type="ECO:0000256" key="1">
    <source>
        <dbReference type="ARBA" id="ARBA00001947"/>
    </source>
</evidence>
<evidence type="ECO:0000256" key="7">
    <source>
        <dbReference type="ARBA" id="ARBA00023080"/>
    </source>
</evidence>
<dbReference type="FunFam" id="4.10.800.20:FF:000001">
    <property type="entry name" value="AMP deaminase"/>
    <property type="match status" value="1"/>
</dbReference>
<organism evidence="11 12">
    <name type="scientific">Helicoverpa armigera</name>
    <name type="common">Cotton bollworm</name>
    <name type="synonym">Heliothis armigera</name>
    <dbReference type="NCBI Taxonomy" id="29058"/>
    <lineage>
        <taxon>Eukaryota</taxon>
        <taxon>Metazoa</taxon>
        <taxon>Ecdysozoa</taxon>
        <taxon>Arthropoda</taxon>
        <taxon>Hexapoda</taxon>
        <taxon>Insecta</taxon>
        <taxon>Pterygota</taxon>
        <taxon>Neoptera</taxon>
        <taxon>Endopterygota</taxon>
        <taxon>Lepidoptera</taxon>
        <taxon>Glossata</taxon>
        <taxon>Ditrysia</taxon>
        <taxon>Noctuoidea</taxon>
        <taxon>Noctuidae</taxon>
        <taxon>Heliothinae</taxon>
        <taxon>Helicoverpa</taxon>
    </lineage>
</organism>
<dbReference type="GO" id="GO:0005829">
    <property type="term" value="C:cytosol"/>
    <property type="evidence" value="ECO:0007669"/>
    <property type="project" value="TreeGrafter"/>
</dbReference>
<dbReference type="PANTHER" id="PTHR11359:SF0">
    <property type="entry name" value="AMP DEAMINASE"/>
    <property type="match status" value="1"/>
</dbReference>
<accession>A0A2W1BP30</accession>
<evidence type="ECO:0000256" key="8">
    <source>
        <dbReference type="ARBA" id="ARBA00054146"/>
    </source>
</evidence>
<evidence type="ECO:0000313" key="11">
    <source>
        <dbReference type="EMBL" id="PZC76812.1"/>
    </source>
</evidence>
<keyword evidence="4 9" id="KW-0479">Metal-binding</keyword>
<keyword evidence="6" id="KW-0862">Zinc</keyword>
<comment type="catalytic activity">
    <reaction evidence="9">
        <text>AMP + H2O + H(+) = IMP + NH4(+)</text>
        <dbReference type="Rhea" id="RHEA:14777"/>
        <dbReference type="ChEBI" id="CHEBI:15377"/>
        <dbReference type="ChEBI" id="CHEBI:15378"/>
        <dbReference type="ChEBI" id="CHEBI:28938"/>
        <dbReference type="ChEBI" id="CHEBI:58053"/>
        <dbReference type="ChEBI" id="CHEBI:456215"/>
        <dbReference type="EC" id="3.5.4.6"/>
    </reaction>
</comment>
<comment type="pathway">
    <text evidence="2">Purine metabolism; IMP biosynthesis via salvage pathway; IMP from AMP: step 1/1.</text>
</comment>
<feature type="region of interest" description="Disordered" evidence="10">
    <location>
        <begin position="1"/>
        <end position="29"/>
    </location>
</feature>
<evidence type="ECO:0000256" key="10">
    <source>
        <dbReference type="SAM" id="MobiDB-lite"/>
    </source>
</evidence>
<dbReference type="InterPro" id="IPR032466">
    <property type="entry name" value="Metal_Hydrolase"/>
</dbReference>
<feature type="compositionally biased region" description="Polar residues" evidence="10">
    <location>
        <begin position="7"/>
        <end position="19"/>
    </location>
</feature>
<evidence type="ECO:0000256" key="4">
    <source>
        <dbReference type="ARBA" id="ARBA00022723"/>
    </source>
</evidence>
<dbReference type="NCBIfam" id="TIGR01429">
    <property type="entry name" value="AMP_deaminase"/>
    <property type="match status" value="1"/>
</dbReference>
<evidence type="ECO:0000256" key="2">
    <source>
        <dbReference type="ARBA" id="ARBA00004955"/>
    </source>
</evidence>